<proteinExistence type="predicted"/>
<reference evidence="1" key="1">
    <citation type="submission" date="2022-07" db="EMBL/GenBank/DDBJ databases">
        <authorList>
            <person name="Macas J."/>
            <person name="Novak P."/>
            <person name="Neumann P."/>
        </authorList>
    </citation>
    <scope>NUCLEOTIDE SEQUENCE</scope>
</reference>
<comment type="caution">
    <text evidence="1">The sequence shown here is derived from an EMBL/GenBank/DDBJ whole genome shotgun (WGS) entry which is preliminary data.</text>
</comment>
<gene>
    <name evidence="1" type="ORF">CEPIT_LOCUS36742</name>
</gene>
<name>A0AAV0FSE2_9ASTE</name>
<accession>A0AAV0FSE2</accession>
<evidence type="ECO:0000313" key="1">
    <source>
        <dbReference type="EMBL" id="CAH9138362.1"/>
    </source>
</evidence>
<evidence type="ECO:0000313" key="2">
    <source>
        <dbReference type="Proteomes" id="UP001152523"/>
    </source>
</evidence>
<dbReference type="Proteomes" id="UP001152523">
    <property type="component" value="Unassembled WGS sequence"/>
</dbReference>
<sequence length="222" mass="25824">MAPLNVPFAIMLIQQTTVINIVNHYSESLNSILNHWFTAKDDFENLNSQVAIYICWIVWKRRNMYIYDDIDILISEAIDIINKEIQDVSWAKPFVTKATDPPILDIHIIKLKLKVKKHTNRVLSWARPTVNFIKINIAIRITRDENIISGIIIRDSQGHMIHYQFNTQHSTLIMTTLPYFVILLSARKICFMLTGTLTSSSRVTDYRYSRLFKELKAQGGQQ</sequence>
<protein>
    <submittedName>
        <fullName evidence="1">Uncharacterized protein</fullName>
    </submittedName>
</protein>
<dbReference type="EMBL" id="CAMAPF010001009">
    <property type="protein sequence ID" value="CAH9138362.1"/>
    <property type="molecule type" value="Genomic_DNA"/>
</dbReference>
<keyword evidence="2" id="KW-1185">Reference proteome</keyword>
<dbReference type="AlphaFoldDB" id="A0AAV0FSE2"/>
<organism evidence="1 2">
    <name type="scientific">Cuscuta epithymum</name>
    <dbReference type="NCBI Taxonomy" id="186058"/>
    <lineage>
        <taxon>Eukaryota</taxon>
        <taxon>Viridiplantae</taxon>
        <taxon>Streptophyta</taxon>
        <taxon>Embryophyta</taxon>
        <taxon>Tracheophyta</taxon>
        <taxon>Spermatophyta</taxon>
        <taxon>Magnoliopsida</taxon>
        <taxon>eudicotyledons</taxon>
        <taxon>Gunneridae</taxon>
        <taxon>Pentapetalae</taxon>
        <taxon>asterids</taxon>
        <taxon>lamiids</taxon>
        <taxon>Solanales</taxon>
        <taxon>Convolvulaceae</taxon>
        <taxon>Cuscuteae</taxon>
        <taxon>Cuscuta</taxon>
        <taxon>Cuscuta subgen. Cuscuta</taxon>
    </lineage>
</organism>